<dbReference type="InterPro" id="IPR039483">
    <property type="entry name" value="Meu6_PH_dom"/>
</dbReference>
<dbReference type="PANTHER" id="PTHR42073">
    <property type="entry name" value="MEIOTIC EXPRESSION UP-REGULATED PROTEIN 6"/>
    <property type="match status" value="1"/>
</dbReference>
<organism evidence="3 4">
    <name type="scientific">Corynespora cassiicola Philippines</name>
    <dbReference type="NCBI Taxonomy" id="1448308"/>
    <lineage>
        <taxon>Eukaryota</taxon>
        <taxon>Fungi</taxon>
        <taxon>Dikarya</taxon>
        <taxon>Ascomycota</taxon>
        <taxon>Pezizomycotina</taxon>
        <taxon>Dothideomycetes</taxon>
        <taxon>Pleosporomycetidae</taxon>
        <taxon>Pleosporales</taxon>
        <taxon>Corynesporascaceae</taxon>
        <taxon>Corynespora</taxon>
    </lineage>
</organism>
<feature type="compositionally biased region" description="Basic and acidic residues" evidence="1">
    <location>
        <begin position="540"/>
        <end position="553"/>
    </location>
</feature>
<name>A0A2T2P5Y3_CORCC</name>
<feature type="compositionally biased region" description="Low complexity" evidence="1">
    <location>
        <begin position="181"/>
        <end position="198"/>
    </location>
</feature>
<feature type="compositionally biased region" description="Low complexity" evidence="1">
    <location>
        <begin position="519"/>
        <end position="536"/>
    </location>
</feature>
<feature type="compositionally biased region" description="Basic and acidic residues" evidence="1">
    <location>
        <begin position="589"/>
        <end position="602"/>
    </location>
</feature>
<dbReference type="EMBL" id="KZ678129">
    <property type="protein sequence ID" value="PSN72906.1"/>
    <property type="molecule type" value="Genomic_DNA"/>
</dbReference>
<feature type="region of interest" description="Disordered" evidence="1">
    <location>
        <begin position="181"/>
        <end position="237"/>
    </location>
</feature>
<sequence>MTSSSSSVVVSLRAANLDSPPAKQAGRVESRQGGRALPWAKPLAGTLAACAQETEGGRGKNNTPTHLKALAALGRPTLSFCSSPHTTSSRARNSPSVEPAFSSAAPCRHRALLLPVSFCNTSISPSSTELASLTPLISRRTPATTHARPHSTTQIPHRHHSAEMAEEQKPVVVADAPAAPAVEPTPAAPAADVPAVEPAADKPTESAEPKVEEPAKTEGEAAAPVEEKKEEKAEEKPAEPIYSGALGYKAPGLKNAFRFSKKYFWFGDEAVPASNLSHYLRGEKPEVAHGVAAWSSQTGKGLLYFVKHADQKESPAGVLKLADATDLTKDGAQAFHFKYHGGKHTFEAQNIAERNGWFLAFEKTIEEAKAASEGIVSSEGYKEQLEKLGSSLTSSLGKPATLAATAAKEGSTPKKSTDATPKPAETTEPAASASAEEPTAVPARTGSSSSSSSDEDKKKKKAKSKSRSASRGKRASIFGNFLGKKDKVEEKAEAKKEEKKEEKKEGEEVEAAKKEETAVADAPAAEASAAPVTAPVITEDLPKPVAEETKADEPAVPATEPVAEVKEEKKVEEKPKPAKRGSIFGNFVEKLKSPTTEKKESEVAPVVPAKETEVSAEPPRLEEPAAAPAVAPAAETTEAPKVEEAKPIATTPAKEKQHFSFGKFLGGAKEKVRSPSSEKAPEAPKTEEPAKAEETPAAAPIAPVEPIPEPAAEAPKEEPKEEKKEEEAPAATTTQKKRGSIFGNLTGSVKKDKDGEEKSQGLKGLFRNASKAGRSSKKEKESTNTPAKVEETPEPKEEATPAIAEEKKDEAPVLPAATEHSAIGDVTPDAVTVGQAPKSTPPVATTA</sequence>
<dbReference type="SUPFAM" id="SSF50729">
    <property type="entry name" value="PH domain-like"/>
    <property type="match status" value="1"/>
</dbReference>
<dbReference type="InterPro" id="IPR039712">
    <property type="entry name" value="Meu6"/>
</dbReference>
<feature type="region of interest" description="Disordered" evidence="1">
    <location>
        <begin position="82"/>
        <end position="101"/>
    </location>
</feature>
<evidence type="ECO:0000256" key="1">
    <source>
        <dbReference type="SAM" id="MobiDB-lite"/>
    </source>
</evidence>
<feature type="compositionally biased region" description="Low complexity" evidence="1">
    <location>
        <begin position="1"/>
        <end position="11"/>
    </location>
</feature>
<feature type="compositionally biased region" description="Basic and acidic residues" evidence="1">
    <location>
        <begin position="679"/>
        <end position="694"/>
    </location>
</feature>
<evidence type="ECO:0000259" key="2">
    <source>
        <dbReference type="Pfam" id="PF15406"/>
    </source>
</evidence>
<evidence type="ECO:0000313" key="4">
    <source>
        <dbReference type="Proteomes" id="UP000240883"/>
    </source>
</evidence>
<feature type="compositionally biased region" description="Basic and acidic residues" evidence="1">
    <location>
        <begin position="776"/>
        <end position="811"/>
    </location>
</feature>
<dbReference type="STRING" id="1448308.A0A2T2P5Y3"/>
<feature type="compositionally biased region" description="Basic and acidic residues" evidence="1">
    <location>
        <begin position="199"/>
        <end position="237"/>
    </location>
</feature>
<feature type="compositionally biased region" description="Low complexity" evidence="1">
    <location>
        <begin position="624"/>
        <end position="637"/>
    </location>
</feature>
<reference evidence="3 4" key="1">
    <citation type="journal article" date="2018" name="Front. Microbiol.">
        <title>Genome-Wide Analysis of Corynespora cassiicola Leaf Fall Disease Putative Effectors.</title>
        <authorList>
            <person name="Lopez D."/>
            <person name="Ribeiro S."/>
            <person name="Label P."/>
            <person name="Fumanal B."/>
            <person name="Venisse J.S."/>
            <person name="Kohler A."/>
            <person name="de Oliveira R.R."/>
            <person name="Labutti K."/>
            <person name="Lipzen A."/>
            <person name="Lail K."/>
            <person name="Bauer D."/>
            <person name="Ohm R.A."/>
            <person name="Barry K.W."/>
            <person name="Spatafora J."/>
            <person name="Grigoriev I.V."/>
            <person name="Martin F.M."/>
            <person name="Pujade-Renaud V."/>
        </authorList>
    </citation>
    <scope>NUCLEOTIDE SEQUENCE [LARGE SCALE GENOMIC DNA]</scope>
    <source>
        <strain evidence="3 4">Philippines</strain>
    </source>
</reference>
<feature type="region of interest" description="Disordered" evidence="1">
    <location>
        <begin position="140"/>
        <end position="165"/>
    </location>
</feature>
<proteinExistence type="predicted"/>
<evidence type="ECO:0000313" key="3">
    <source>
        <dbReference type="EMBL" id="PSN72906.1"/>
    </source>
</evidence>
<feature type="compositionally biased region" description="Polar residues" evidence="1">
    <location>
        <begin position="82"/>
        <end position="96"/>
    </location>
</feature>
<feature type="domain" description="Meiotic expression up-regulated protein 6 PH" evidence="2">
    <location>
        <begin position="257"/>
        <end position="361"/>
    </location>
</feature>
<feature type="compositionally biased region" description="Basic and acidic residues" evidence="1">
    <location>
        <begin position="749"/>
        <end position="760"/>
    </location>
</feature>
<keyword evidence="4" id="KW-1185">Reference proteome</keyword>
<dbReference type="PANTHER" id="PTHR42073:SF1">
    <property type="entry name" value="MEIOTIC EXPRESSION UP-REGULATED PROTEIN 6"/>
    <property type="match status" value="1"/>
</dbReference>
<feature type="compositionally biased region" description="Basic residues" evidence="1">
    <location>
        <begin position="458"/>
        <end position="474"/>
    </location>
</feature>
<protein>
    <recommendedName>
        <fullName evidence="2">Meiotic expression up-regulated protein 6 PH domain-containing protein</fullName>
    </recommendedName>
</protein>
<feature type="compositionally biased region" description="Basic and acidic residues" evidence="1">
    <location>
        <begin position="714"/>
        <end position="727"/>
    </location>
</feature>
<feature type="region of interest" description="Disordered" evidence="1">
    <location>
        <begin position="1"/>
        <end position="37"/>
    </location>
</feature>
<feature type="compositionally biased region" description="Low complexity" evidence="1">
    <location>
        <begin position="419"/>
        <end position="452"/>
    </location>
</feature>
<dbReference type="OrthoDB" id="5593352at2759"/>
<accession>A0A2T2P5Y3</accession>
<dbReference type="Pfam" id="PF15406">
    <property type="entry name" value="PH_6"/>
    <property type="match status" value="1"/>
</dbReference>
<feature type="region of interest" description="Disordered" evidence="1">
    <location>
        <begin position="401"/>
        <end position="847"/>
    </location>
</feature>
<feature type="compositionally biased region" description="Basic and acidic residues" evidence="1">
    <location>
        <begin position="483"/>
        <end position="517"/>
    </location>
</feature>
<gene>
    <name evidence="3" type="ORF">BS50DRAFT_582517</name>
</gene>
<dbReference type="AlphaFoldDB" id="A0A2T2P5Y3"/>
<feature type="compositionally biased region" description="Basic and acidic residues" evidence="1">
    <location>
        <begin position="563"/>
        <end position="576"/>
    </location>
</feature>
<dbReference type="Proteomes" id="UP000240883">
    <property type="component" value="Unassembled WGS sequence"/>
</dbReference>